<accession>A0A6J6QVR1</accession>
<evidence type="ECO:0000313" key="5">
    <source>
        <dbReference type="EMBL" id="CAB4715790.1"/>
    </source>
</evidence>
<evidence type="ECO:0000313" key="8">
    <source>
        <dbReference type="EMBL" id="CAB5005636.1"/>
    </source>
</evidence>
<evidence type="ECO:0000313" key="4">
    <source>
        <dbReference type="EMBL" id="CAB4614682.1"/>
    </source>
</evidence>
<evidence type="ECO:0000313" key="7">
    <source>
        <dbReference type="EMBL" id="CAB4953741.1"/>
    </source>
</evidence>
<dbReference type="EMBL" id="CAEZSC010000004">
    <property type="protein sequence ID" value="CAB4530070.1"/>
    <property type="molecule type" value="Genomic_DNA"/>
</dbReference>
<gene>
    <name evidence="2" type="ORF">UFOPK1380_00161</name>
    <name evidence="3" type="ORF">UFOPK1778_00321</name>
    <name evidence="4" type="ORF">UFOPK1863_00631</name>
    <name evidence="5" type="ORF">UFOPK2689_00204</name>
    <name evidence="6" type="ORF">UFOPK3555_00352</name>
    <name evidence="7" type="ORF">UFOPK3874_00105</name>
    <name evidence="8" type="ORF">UFOPK4095_00176</name>
</gene>
<evidence type="ECO:0000313" key="6">
    <source>
        <dbReference type="EMBL" id="CAB4891110.1"/>
    </source>
</evidence>
<organism evidence="5">
    <name type="scientific">freshwater metagenome</name>
    <dbReference type="NCBI Taxonomy" id="449393"/>
    <lineage>
        <taxon>unclassified sequences</taxon>
        <taxon>metagenomes</taxon>
        <taxon>ecological metagenomes</taxon>
    </lineage>
</organism>
<reference evidence="5" key="1">
    <citation type="submission" date="2020-05" db="EMBL/GenBank/DDBJ databases">
        <authorList>
            <person name="Chiriac C."/>
            <person name="Salcher M."/>
            <person name="Ghai R."/>
            <person name="Kavagutti S V."/>
        </authorList>
    </citation>
    <scope>NUCLEOTIDE SEQUENCE</scope>
</reference>
<evidence type="ECO:0000313" key="2">
    <source>
        <dbReference type="EMBL" id="CAB4530070.1"/>
    </source>
</evidence>
<keyword evidence="1" id="KW-0472">Membrane</keyword>
<name>A0A6J6QVR1_9ZZZZ</name>
<dbReference type="EMBL" id="CAEZYL010000005">
    <property type="protein sequence ID" value="CAB4715790.1"/>
    <property type="molecule type" value="Genomic_DNA"/>
</dbReference>
<protein>
    <submittedName>
        <fullName evidence="5">Unannotated protein</fullName>
    </submittedName>
</protein>
<evidence type="ECO:0000256" key="1">
    <source>
        <dbReference type="SAM" id="Phobius"/>
    </source>
</evidence>
<keyword evidence="1" id="KW-1133">Transmembrane helix</keyword>
<keyword evidence="1" id="KW-0812">Transmembrane</keyword>
<sequence>MLTHLLSAISVAVAQAGNGSSSSSGMTSGSGNNIAFAALIWWVIPAGAVIGAIVYVVWVSKFQDKYSNETNRSVNNFNRFQASFRDPKEPPQG</sequence>
<dbReference type="EMBL" id="CAFBNS010000008">
    <property type="protein sequence ID" value="CAB4953741.1"/>
    <property type="molecule type" value="Genomic_DNA"/>
</dbReference>
<proteinExistence type="predicted"/>
<dbReference type="EMBL" id="CAEZUY010000049">
    <property type="protein sequence ID" value="CAB4614682.1"/>
    <property type="molecule type" value="Genomic_DNA"/>
</dbReference>
<evidence type="ECO:0000313" key="3">
    <source>
        <dbReference type="EMBL" id="CAB4585696.1"/>
    </source>
</evidence>
<dbReference type="EMBL" id="CAFBME010000021">
    <property type="protein sequence ID" value="CAB4891110.1"/>
    <property type="molecule type" value="Genomic_DNA"/>
</dbReference>
<dbReference type="EMBL" id="CAEZUD010000009">
    <property type="protein sequence ID" value="CAB4585696.1"/>
    <property type="molecule type" value="Genomic_DNA"/>
</dbReference>
<dbReference type="EMBL" id="CAFBPI010000006">
    <property type="protein sequence ID" value="CAB5005636.1"/>
    <property type="molecule type" value="Genomic_DNA"/>
</dbReference>
<dbReference type="AlphaFoldDB" id="A0A6J6QVR1"/>
<feature type="transmembrane region" description="Helical" evidence="1">
    <location>
        <begin position="35"/>
        <end position="58"/>
    </location>
</feature>